<dbReference type="InterPro" id="IPR008979">
    <property type="entry name" value="Galactose-bd-like_sf"/>
</dbReference>
<dbReference type="Pfam" id="PF16353">
    <property type="entry name" value="LacZ_4"/>
    <property type="match status" value="1"/>
</dbReference>
<dbReference type="Pfam" id="PF02836">
    <property type="entry name" value="Glyco_hydro_2_C"/>
    <property type="match status" value="1"/>
</dbReference>
<dbReference type="PANTHER" id="PTHR46323">
    <property type="entry name" value="BETA-GALACTOSIDASE"/>
    <property type="match status" value="1"/>
</dbReference>
<dbReference type="InterPro" id="IPR013783">
    <property type="entry name" value="Ig-like_fold"/>
</dbReference>
<protein>
    <recommendedName>
        <fullName evidence="4">Lactase</fullName>
    </recommendedName>
</protein>
<dbReference type="FunFam" id="2.60.120.260:FF:000125">
    <property type="entry name" value="Intracellular beta-galactosidase BgaD"/>
    <property type="match status" value="1"/>
</dbReference>
<dbReference type="Gene3D" id="2.70.98.10">
    <property type="match status" value="1"/>
</dbReference>
<organism evidence="7 8">
    <name type="scientific">Parathielavia hyrcaniae</name>
    <dbReference type="NCBI Taxonomy" id="113614"/>
    <lineage>
        <taxon>Eukaryota</taxon>
        <taxon>Fungi</taxon>
        <taxon>Dikarya</taxon>
        <taxon>Ascomycota</taxon>
        <taxon>Pezizomycotina</taxon>
        <taxon>Sordariomycetes</taxon>
        <taxon>Sordariomycetidae</taxon>
        <taxon>Sordariales</taxon>
        <taxon>Chaetomiaceae</taxon>
        <taxon>Parathielavia</taxon>
    </lineage>
</organism>
<keyword evidence="2 5" id="KW-0378">Hydrolase</keyword>
<sequence>MVQRCQRQGIALQEDDGRPDYANEAVFRRNTLPPRSYHIPETSLLLNGRWAFHYASSPLKAPEPKAAPDALWMTIQVPGHWQLQGHGIPHYTNVQYPFPVCPPHVPTENPTGTYRRTFHVPSSWDPSSQLRLRFDGVDSAYHVWVNGSLVGYAQGSRNPHEFDVTPHTDRNGPNEVSVRVYRWCDGSYIEDQDQWWLSGIYRDVHLISFPSETRIEDWFVRTDLDDEYTNATLGATIHVVTSKTATITMTIRQLPKNGGQCFGSTHKDINTGGKVHLSIPVEAPAKWTAETPYLYSVELSIKSSSGAQTVRQNIGFRKVELKNGLICVNGRPIRFRGVNRHDHHPRFGRAVPVDFIRKDLLLMKTHNINALRCSHYPSHPKLFDIADELGLWVIDEADLECHGFYDAVARPQDIPEGMDYEERKKLTFSQAAQYTSDNPAWKAAYLDRMEQMVQRDKNHTSVIIWSLGNEAFYGQNHKAMYDYAKREDPGRLVHYEGDPHAISADMYSYMYPSVERLIHLAKTEGVKPDGSFDKPVVLCEYAHAMGNGPGWLEDYEGAFRTYPRLQGGFIWEWANHGLWKEDPDGKSYYAYGGDFGDVPNDGAFVMDGLLYSAHKPTPGLLELKKVFEPVKLVVERYEEGYEEVYELGISNLYDYTGLEHLTATYKVECFTDSTTLLVSGVLELPVIGPVSTAKIPLPGPIDHLEAETGAEVHLTVSFRLKTATPWADAGHEVAWSQHRLPVANPISQVPASPPPYKSPEIVTTSHEIIITGTNFTFTFDKTRGYLTRWVVNNTPLLDPNPATGVAVTPSFWRPPTDNDKPSSLPYWQRFGVDALTSQLRSTSITDPNSNFNSAKITFTTFLTPPVLDWGYLATTTYTVTPAGSLSIAVRLRPAGAYPPKHVPRAGLDLRLPRAWDCVAWLGLGPGESYPDKRAAQRVGVWSAEGVVSSSGLHTPYEVPQEDGNRMGTRWVCVREPGGGGGSGGGGAGVRVTAGAEGAWSDNCEREFSFRAARYGDAVVQAARHPCDLVEEDATLLRLDGRVAGVGTGACGPGVREDLLVPVEEMEFGFCLEPVGV</sequence>
<keyword evidence="8" id="KW-1185">Reference proteome</keyword>
<comment type="caution">
    <text evidence="7">The sequence shown here is derived from an EMBL/GenBank/DDBJ whole genome shotgun (WGS) entry which is preliminary data.</text>
</comment>
<dbReference type="InterPro" id="IPR004199">
    <property type="entry name" value="B-gal_small/dom_5"/>
</dbReference>
<dbReference type="InterPro" id="IPR017853">
    <property type="entry name" value="GH"/>
</dbReference>
<feature type="domain" description="Beta galactosidase small chain/" evidence="6">
    <location>
        <begin position="769"/>
        <end position="1072"/>
    </location>
</feature>
<dbReference type="AlphaFoldDB" id="A0AAN6PVI6"/>
<dbReference type="GO" id="GO:0005990">
    <property type="term" value="P:lactose catabolic process"/>
    <property type="evidence" value="ECO:0007669"/>
    <property type="project" value="TreeGrafter"/>
</dbReference>
<dbReference type="InterPro" id="IPR006103">
    <property type="entry name" value="Glyco_hydro_2_cat"/>
</dbReference>
<dbReference type="SUPFAM" id="SSF74650">
    <property type="entry name" value="Galactose mutarotase-like"/>
    <property type="match status" value="1"/>
</dbReference>
<dbReference type="PROSITE" id="PS00719">
    <property type="entry name" value="GLYCOSYL_HYDROL_F2_1"/>
    <property type="match status" value="1"/>
</dbReference>
<dbReference type="FunFam" id="3.20.20.80:FF:000018">
    <property type="entry name" value="Beta-galactosidase"/>
    <property type="match status" value="1"/>
</dbReference>
<dbReference type="InterPro" id="IPR014718">
    <property type="entry name" value="GH-type_carb-bd"/>
</dbReference>
<dbReference type="InterPro" id="IPR006104">
    <property type="entry name" value="Glyco_hydro_2_N"/>
</dbReference>
<dbReference type="InterPro" id="IPR006101">
    <property type="entry name" value="Glyco_hydro_2"/>
</dbReference>
<dbReference type="Gene3D" id="2.60.40.10">
    <property type="entry name" value="Immunoglobulins"/>
    <property type="match status" value="2"/>
</dbReference>
<name>A0AAN6PVI6_9PEZI</name>
<keyword evidence="3 5" id="KW-0326">Glycosidase</keyword>
<dbReference type="InterPro" id="IPR036156">
    <property type="entry name" value="Beta-gal/glucu_dom_sf"/>
</dbReference>
<dbReference type="PANTHER" id="PTHR46323:SF1">
    <property type="entry name" value="LACTASE"/>
    <property type="match status" value="1"/>
</dbReference>
<proteinExistence type="inferred from homology"/>
<dbReference type="InterPro" id="IPR023230">
    <property type="entry name" value="Glyco_hydro_2_CS"/>
</dbReference>
<dbReference type="InterPro" id="IPR050347">
    <property type="entry name" value="Bact_Beta-galactosidase"/>
</dbReference>
<dbReference type="SUPFAM" id="SSF51445">
    <property type="entry name" value="(Trans)glycosidases"/>
    <property type="match status" value="1"/>
</dbReference>
<evidence type="ECO:0000256" key="5">
    <source>
        <dbReference type="RuleBase" id="RU361154"/>
    </source>
</evidence>
<dbReference type="SUPFAM" id="SSF49303">
    <property type="entry name" value="beta-Galactosidase/glucuronidase domain"/>
    <property type="match status" value="2"/>
</dbReference>
<dbReference type="GO" id="GO:0004565">
    <property type="term" value="F:beta-galactosidase activity"/>
    <property type="evidence" value="ECO:0007669"/>
    <property type="project" value="InterPro"/>
</dbReference>
<evidence type="ECO:0000256" key="3">
    <source>
        <dbReference type="ARBA" id="ARBA00023295"/>
    </source>
</evidence>
<dbReference type="Pfam" id="PF00703">
    <property type="entry name" value="Glyco_hydro_2"/>
    <property type="match status" value="1"/>
</dbReference>
<comment type="similarity">
    <text evidence="1 5">Belongs to the glycosyl hydrolase 2 family.</text>
</comment>
<dbReference type="Pfam" id="PF02929">
    <property type="entry name" value="Bgal_small_N"/>
    <property type="match status" value="1"/>
</dbReference>
<dbReference type="InterPro" id="IPR023232">
    <property type="entry name" value="Glyco_hydro_2_AS"/>
</dbReference>
<dbReference type="Gene3D" id="3.20.20.80">
    <property type="entry name" value="Glycosidases"/>
    <property type="match status" value="1"/>
</dbReference>
<evidence type="ECO:0000313" key="7">
    <source>
        <dbReference type="EMBL" id="KAK4098558.1"/>
    </source>
</evidence>
<dbReference type="Pfam" id="PF02837">
    <property type="entry name" value="Glyco_hydro_2_N"/>
    <property type="match status" value="1"/>
</dbReference>
<evidence type="ECO:0000313" key="8">
    <source>
        <dbReference type="Proteomes" id="UP001305647"/>
    </source>
</evidence>
<evidence type="ECO:0000256" key="4">
    <source>
        <dbReference type="ARBA" id="ARBA00032230"/>
    </source>
</evidence>
<dbReference type="PRINTS" id="PR00132">
    <property type="entry name" value="GLHYDRLASE2"/>
</dbReference>
<dbReference type="InterPro" id="IPR032312">
    <property type="entry name" value="LacZ_4"/>
</dbReference>
<dbReference type="Gene3D" id="2.60.120.260">
    <property type="entry name" value="Galactose-binding domain-like"/>
    <property type="match status" value="1"/>
</dbReference>
<dbReference type="GO" id="GO:0030246">
    <property type="term" value="F:carbohydrate binding"/>
    <property type="evidence" value="ECO:0007669"/>
    <property type="project" value="InterPro"/>
</dbReference>
<dbReference type="PROSITE" id="PS00608">
    <property type="entry name" value="GLYCOSYL_HYDROL_F2_2"/>
    <property type="match status" value="1"/>
</dbReference>
<reference evidence="7" key="1">
    <citation type="journal article" date="2023" name="Mol. Phylogenet. Evol.">
        <title>Genome-scale phylogeny and comparative genomics of the fungal order Sordariales.</title>
        <authorList>
            <person name="Hensen N."/>
            <person name="Bonometti L."/>
            <person name="Westerberg I."/>
            <person name="Brannstrom I.O."/>
            <person name="Guillou S."/>
            <person name="Cros-Aarteil S."/>
            <person name="Calhoun S."/>
            <person name="Haridas S."/>
            <person name="Kuo A."/>
            <person name="Mondo S."/>
            <person name="Pangilinan J."/>
            <person name="Riley R."/>
            <person name="LaButti K."/>
            <person name="Andreopoulos B."/>
            <person name="Lipzen A."/>
            <person name="Chen C."/>
            <person name="Yan M."/>
            <person name="Daum C."/>
            <person name="Ng V."/>
            <person name="Clum A."/>
            <person name="Steindorff A."/>
            <person name="Ohm R.A."/>
            <person name="Martin F."/>
            <person name="Silar P."/>
            <person name="Natvig D.O."/>
            <person name="Lalanne C."/>
            <person name="Gautier V."/>
            <person name="Ament-Velasquez S.L."/>
            <person name="Kruys A."/>
            <person name="Hutchinson M.I."/>
            <person name="Powell A.J."/>
            <person name="Barry K."/>
            <person name="Miller A.N."/>
            <person name="Grigoriev I.V."/>
            <person name="Debuchy R."/>
            <person name="Gladieux P."/>
            <person name="Hiltunen Thoren M."/>
            <person name="Johannesson H."/>
        </authorList>
    </citation>
    <scope>NUCLEOTIDE SEQUENCE</scope>
    <source>
        <strain evidence="7">CBS 757.83</strain>
    </source>
</reference>
<gene>
    <name evidence="7" type="ORF">N658DRAFT_526134</name>
</gene>
<reference evidence="7" key="2">
    <citation type="submission" date="2023-05" db="EMBL/GenBank/DDBJ databases">
        <authorList>
            <consortium name="Lawrence Berkeley National Laboratory"/>
            <person name="Steindorff A."/>
            <person name="Hensen N."/>
            <person name="Bonometti L."/>
            <person name="Westerberg I."/>
            <person name="Brannstrom I.O."/>
            <person name="Guillou S."/>
            <person name="Cros-Aarteil S."/>
            <person name="Calhoun S."/>
            <person name="Haridas S."/>
            <person name="Kuo A."/>
            <person name="Mondo S."/>
            <person name="Pangilinan J."/>
            <person name="Riley R."/>
            <person name="Labutti K."/>
            <person name="Andreopoulos B."/>
            <person name="Lipzen A."/>
            <person name="Chen C."/>
            <person name="Yanf M."/>
            <person name="Daum C."/>
            <person name="Ng V."/>
            <person name="Clum A."/>
            <person name="Ohm R."/>
            <person name="Martin F."/>
            <person name="Silar P."/>
            <person name="Natvig D."/>
            <person name="Lalanne C."/>
            <person name="Gautier V."/>
            <person name="Ament-Velasquez S.L."/>
            <person name="Kruys A."/>
            <person name="Hutchinson M.I."/>
            <person name="Powell A.J."/>
            <person name="Barry K."/>
            <person name="Miller A.N."/>
            <person name="Grigoriev I.V."/>
            <person name="Debuchy R."/>
            <person name="Gladieux P."/>
            <person name="Thoren M.H."/>
            <person name="Johannesson H."/>
        </authorList>
    </citation>
    <scope>NUCLEOTIDE SEQUENCE</scope>
    <source>
        <strain evidence="7">CBS 757.83</strain>
    </source>
</reference>
<dbReference type="Proteomes" id="UP001305647">
    <property type="component" value="Unassembled WGS sequence"/>
</dbReference>
<dbReference type="InterPro" id="IPR006102">
    <property type="entry name" value="Ig-like_GH2"/>
</dbReference>
<dbReference type="EMBL" id="MU863657">
    <property type="protein sequence ID" value="KAK4098558.1"/>
    <property type="molecule type" value="Genomic_DNA"/>
</dbReference>
<dbReference type="InterPro" id="IPR011013">
    <property type="entry name" value="Gal_mutarotase_sf_dom"/>
</dbReference>
<dbReference type="SMART" id="SM01038">
    <property type="entry name" value="Bgal_small_N"/>
    <property type="match status" value="1"/>
</dbReference>
<dbReference type="SUPFAM" id="SSF49785">
    <property type="entry name" value="Galactose-binding domain-like"/>
    <property type="match status" value="1"/>
</dbReference>
<dbReference type="GO" id="GO:0009341">
    <property type="term" value="C:beta-galactosidase complex"/>
    <property type="evidence" value="ECO:0007669"/>
    <property type="project" value="InterPro"/>
</dbReference>
<evidence type="ECO:0000256" key="1">
    <source>
        <dbReference type="ARBA" id="ARBA00007401"/>
    </source>
</evidence>
<accession>A0AAN6PVI6</accession>
<evidence type="ECO:0000256" key="2">
    <source>
        <dbReference type="ARBA" id="ARBA00022801"/>
    </source>
</evidence>
<evidence type="ECO:0000259" key="6">
    <source>
        <dbReference type="SMART" id="SM01038"/>
    </source>
</evidence>